<proteinExistence type="predicted"/>
<protein>
    <submittedName>
        <fullName evidence="7">NnrU family protein</fullName>
    </submittedName>
</protein>
<evidence type="ECO:0000256" key="5">
    <source>
        <dbReference type="SAM" id="Phobius"/>
    </source>
</evidence>
<dbReference type="Proteomes" id="UP000054396">
    <property type="component" value="Unassembled WGS sequence"/>
</dbReference>
<comment type="caution">
    <text evidence="7">The sequence shown here is derived from an EMBL/GenBank/DDBJ whole genome shotgun (WGS) entry which is preliminary data.</text>
</comment>
<dbReference type="EMBL" id="LPXO01000005">
    <property type="protein sequence ID" value="KUF10939.1"/>
    <property type="molecule type" value="Genomic_DNA"/>
</dbReference>
<dbReference type="RefSeq" id="WP_058862224.1">
    <property type="nucleotide sequence ID" value="NZ_LPXO01000005.1"/>
</dbReference>
<feature type="transmembrane region" description="Helical" evidence="5">
    <location>
        <begin position="199"/>
        <end position="217"/>
    </location>
</feature>
<reference evidence="7 8" key="1">
    <citation type="submission" date="2015-12" db="EMBL/GenBank/DDBJ databases">
        <authorList>
            <person name="Shamseldin A."/>
            <person name="Moawad H."/>
            <person name="Abd El-Rahim W.M."/>
            <person name="Sadowsky M.J."/>
        </authorList>
    </citation>
    <scope>NUCLEOTIDE SEQUENCE [LARGE SCALE GENOMIC DNA]</scope>
    <source>
        <strain evidence="7 8">SJ5A-1</strain>
    </source>
</reference>
<feature type="domain" description="NnrU" evidence="6">
    <location>
        <begin position="6"/>
        <end position="225"/>
    </location>
</feature>
<keyword evidence="4 5" id="KW-0472">Membrane</keyword>
<dbReference type="AlphaFoldDB" id="A0A0W7WK38"/>
<accession>A0A0W7WK38</accession>
<feature type="transmembrane region" description="Helical" evidence="5">
    <location>
        <begin position="141"/>
        <end position="159"/>
    </location>
</feature>
<comment type="subcellular location">
    <subcellularLocation>
        <location evidence="1">Membrane</location>
        <topology evidence="1">Multi-pass membrane protein</topology>
    </subcellularLocation>
</comment>
<gene>
    <name evidence="7" type="ORF">AVJ23_10940</name>
</gene>
<dbReference type="InterPro" id="IPR009915">
    <property type="entry name" value="NnrU_dom"/>
</dbReference>
<name>A0A0W7WK38_9RHOB</name>
<keyword evidence="8" id="KW-1185">Reference proteome</keyword>
<evidence type="ECO:0000256" key="3">
    <source>
        <dbReference type="ARBA" id="ARBA00022989"/>
    </source>
</evidence>
<keyword evidence="2 5" id="KW-0812">Transmembrane</keyword>
<evidence type="ECO:0000259" key="6">
    <source>
        <dbReference type="Pfam" id="PF07298"/>
    </source>
</evidence>
<dbReference type="OrthoDB" id="7828645at2"/>
<feature type="transmembrane region" description="Helical" evidence="5">
    <location>
        <begin position="37"/>
        <end position="58"/>
    </location>
</feature>
<sequence>MPWLEFTAAMILFLAAHRIPAMLGVKHALSAALGPRGYTVLFSAVSLLLLWWVIVAAAQAPYVQLWDHGAAARWGVNLLMPLVAVLVALGVGAPNPFAFEGRATGFDPDRPGVAGLTRQPLLWALLLWSLAHLWANGALAHVILFGSFAGFSLLGMRLVERRRAAMMSRAEWARLTARTALVPLAAAPRWRGGPYARLPWARVAIGLAAWAIGWHLHTAVIGVPPLP</sequence>
<evidence type="ECO:0000256" key="2">
    <source>
        <dbReference type="ARBA" id="ARBA00022692"/>
    </source>
</evidence>
<organism evidence="7 8">
    <name type="scientific">Pseudoponticoccus marisrubri</name>
    <dbReference type="NCBI Taxonomy" id="1685382"/>
    <lineage>
        <taxon>Bacteria</taxon>
        <taxon>Pseudomonadati</taxon>
        <taxon>Pseudomonadota</taxon>
        <taxon>Alphaproteobacteria</taxon>
        <taxon>Rhodobacterales</taxon>
        <taxon>Roseobacteraceae</taxon>
        <taxon>Pseudoponticoccus</taxon>
    </lineage>
</organism>
<dbReference type="GO" id="GO:0016020">
    <property type="term" value="C:membrane"/>
    <property type="evidence" value="ECO:0007669"/>
    <property type="project" value="UniProtKB-SubCell"/>
</dbReference>
<dbReference type="Pfam" id="PF07298">
    <property type="entry name" value="NnrU"/>
    <property type="match status" value="1"/>
</dbReference>
<dbReference type="STRING" id="1685382.AVJ23_10940"/>
<evidence type="ECO:0000256" key="1">
    <source>
        <dbReference type="ARBA" id="ARBA00004141"/>
    </source>
</evidence>
<keyword evidence="3 5" id="KW-1133">Transmembrane helix</keyword>
<evidence type="ECO:0000256" key="4">
    <source>
        <dbReference type="ARBA" id="ARBA00023136"/>
    </source>
</evidence>
<evidence type="ECO:0000313" key="7">
    <source>
        <dbReference type="EMBL" id="KUF10939.1"/>
    </source>
</evidence>
<feature type="transmembrane region" description="Helical" evidence="5">
    <location>
        <begin position="78"/>
        <end position="99"/>
    </location>
</feature>
<evidence type="ECO:0000313" key="8">
    <source>
        <dbReference type="Proteomes" id="UP000054396"/>
    </source>
</evidence>